<evidence type="ECO:0000313" key="8">
    <source>
        <dbReference type="Proteomes" id="UP001595741"/>
    </source>
</evidence>
<keyword evidence="8" id="KW-1185">Reference proteome</keyword>
<dbReference type="InterPro" id="IPR007115">
    <property type="entry name" value="6-PTP_synth/QueD"/>
</dbReference>
<accession>A0ABV7RGB9</accession>
<proteinExistence type="inferred from homology"/>
<dbReference type="Gene3D" id="3.30.479.10">
    <property type="entry name" value="6-pyruvoyl tetrahydropterin synthase/QueD"/>
    <property type="match status" value="1"/>
</dbReference>
<dbReference type="InterPro" id="IPR038418">
    <property type="entry name" value="6-PTP_synth/QueD_sf"/>
</dbReference>
<evidence type="ECO:0000256" key="3">
    <source>
        <dbReference type="ARBA" id="ARBA00012982"/>
    </source>
</evidence>
<comment type="pathway">
    <text evidence="1">Purine metabolism; 7-cyano-7-deazaguanine biosynthesis.</text>
</comment>
<reference evidence="8" key="1">
    <citation type="journal article" date="2019" name="Int. J. Syst. Evol. Microbiol.">
        <title>The Global Catalogue of Microorganisms (GCM) 10K type strain sequencing project: providing services to taxonomists for standard genome sequencing and annotation.</title>
        <authorList>
            <consortium name="The Broad Institute Genomics Platform"/>
            <consortium name="The Broad Institute Genome Sequencing Center for Infectious Disease"/>
            <person name="Wu L."/>
            <person name="Ma J."/>
        </authorList>
    </citation>
    <scope>NUCLEOTIDE SEQUENCE [LARGE SCALE GENOMIC DNA]</scope>
    <source>
        <strain evidence="8">KCTC 42742</strain>
    </source>
</reference>
<comment type="catalytic activity">
    <reaction evidence="6">
        <text>7,8-dihydroneopterin 3'-triphosphate + H2O = 6-carboxy-5,6,7,8-tetrahydropterin + triphosphate + acetaldehyde + 2 H(+)</text>
        <dbReference type="Rhea" id="RHEA:27966"/>
        <dbReference type="ChEBI" id="CHEBI:15343"/>
        <dbReference type="ChEBI" id="CHEBI:15377"/>
        <dbReference type="ChEBI" id="CHEBI:15378"/>
        <dbReference type="ChEBI" id="CHEBI:18036"/>
        <dbReference type="ChEBI" id="CHEBI:58462"/>
        <dbReference type="ChEBI" id="CHEBI:61032"/>
        <dbReference type="EC" id="4.1.2.50"/>
    </reaction>
</comment>
<evidence type="ECO:0000256" key="1">
    <source>
        <dbReference type="ARBA" id="ARBA00005061"/>
    </source>
</evidence>
<protein>
    <recommendedName>
        <fullName evidence="4">6-carboxy-5,6,7,8-tetrahydropterin synthase</fullName>
        <ecNumber evidence="3">4.1.2.50</ecNumber>
    </recommendedName>
    <alternativeName>
        <fullName evidence="5">Queuosine biosynthesis protein QueD</fullName>
    </alternativeName>
</protein>
<dbReference type="RefSeq" id="WP_386093259.1">
    <property type="nucleotide sequence ID" value="NZ_JBHRXN010000032.1"/>
</dbReference>
<evidence type="ECO:0000256" key="6">
    <source>
        <dbReference type="ARBA" id="ARBA00048807"/>
    </source>
</evidence>
<dbReference type="EC" id="4.1.2.50" evidence="3"/>
<dbReference type="EMBL" id="JBHRXN010000032">
    <property type="protein sequence ID" value="MFC3533334.1"/>
    <property type="molecule type" value="Genomic_DNA"/>
</dbReference>
<evidence type="ECO:0000256" key="4">
    <source>
        <dbReference type="ARBA" id="ARBA00018141"/>
    </source>
</evidence>
<gene>
    <name evidence="7" type="ORF">ACFOLG_14210</name>
</gene>
<name>A0ABV7RGB9_9NEIS</name>
<dbReference type="Pfam" id="PF01242">
    <property type="entry name" value="PTPS"/>
    <property type="match status" value="1"/>
</dbReference>
<evidence type="ECO:0000256" key="2">
    <source>
        <dbReference type="ARBA" id="ARBA00008900"/>
    </source>
</evidence>
<evidence type="ECO:0000256" key="5">
    <source>
        <dbReference type="ARBA" id="ARBA00031449"/>
    </source>
</evidence>
<dbReference type="Proteomes" id="UP001595741">
    <property type="component" value="Unassembled WGS sequence"/>
</dbReference>
<comment type="caution">
    <text evidence="7">The sequence shown here is derived from an EMBL/GenBank/DDBJ whole genome shotgun (WGS) entry which is preliminary data.</text>
</comment>
<sequence>MYSGHSYLIRLMLQGKLDQVMGWVLDFGDVKERFKPIYRQLDHNPLDKLPGIQGHDAASVAEWVHGQLKGRVPELARIDLMSTPQHGASLSWHCDMRWPLLFGQ</sequence>
<comment type="similarity">
    <text evidence="2">Belongs to the PTPS family. QueD subfamily.</text>
</comment>
<evidence type="ECO:0000313" key="7">
    <source>
        <dbReference type="EMBL" id="MFC3533334.1"/>
    </source>
</evidence>
<dbReference type="SUPFAM" id="SSF55620">
    <property type="entry name" value="Tetrahydrobiopterin biosynthesis enzymes-like"/>
    <property type="match status" value="1"/>
</dbReference>
<organism evidence="7 8">
    <name type="scientific">Vogesella facilis</name>
    <dbReference type="NCBI Taxonomy" id="1655232"/>
    <lineage>
        <taxon>Bacteria</taxon>
        <taxon>Pseudomonadati</taxon>
        <taxon>Pseudomonadota</taxon>
        <taxon>Betaproteobacteria</taxon>
        <taxon>Neisseriales</taxon>
        <taxon>Chromobacteriaceae</taxon>
        <taxon>Vogesella</taxon>
    </lineage>
</organism>